<dbReference type="InterPro" id="IPR041577">
    <property type="entry name" value="RT_RNaseH_2"/>
</dbReference>
<name>A0A9D4XKX6_PEA</name>
<organism evidence="2 3">
    <name type="scientific">Pisum sativum</name>
    <name type="common">Garden pea</name>
    <name type="synonym">Lathyrus oleraceus</name>
    <dbReference type="NCBI Taxonomy" id="3888"/>
    <lineage>
        <taxon>Eukaryota</taxon>
        <taxon>Viridiplantae</taxon>
        <taxon>Streptophyta</taxon>
        <taxon>Embryophyta</taxon>
        <taxon>Tracheophyta</taxon>
        <taxon>Spermatophyta</taxon>
        <taxon>Magnoliopsida</taxon>
        <taxon>eudicotyledons</taxon>
        <taxon>Gunneridae</taxon>
        <taxon>Pentapetalae</taxon>
        <taxon>rosids</taxon>
        <taxon>fabids</taxon>
        <taxon>Fabales</taxon>
        <taxon>Fabaceae</taxon>
        <taxon>Papilionoideae</taxon>
        <taxon>50 kb inversion clade</taxon>
        <taxon>NPAAA clade</taxon>
        <taxon>Hologalegina</taxon>
        <taxon>IRL clade</taxon>
        <taxon>Fabeae</taxon>
        <taxon>Lathyrus</taxon>
    </lineage>
</organism>
<proteinExistence type="predicted"/>
<sequence length="437" mass="50913">MLKKKPPPWGTVQTEAVKALKKIAQTPPALKIPGNGKRILQTDASDHYWGAILIEELEGKIYYYGHASGQFKEAEKHYHTTYKEALTVKMGIQKFDFHLRGYQFVVHMDNSSFPMILEFKNKMTPDPQTLCLKDWFSRYDFSVKHIKETQNMIPDLLSRPMKPVQIITAKHTFPLILMVRPLPVHASITRNLPPGITVSSSPSQLKQYARNNLFYYMTKIIRILYFMPVLIPTEAMYQHLMNPENHKSLIWTTLEWYSPLQWWKNQLKPVTDEVKERGLALEAINKLKSVFFLHRPYQTDPETKLLNCKSYVHLWETIDDYPPSLKITRELMEYVNCINLYDPKNLDDSITCISLGKFRRSEVGESSTQAIRQNPDSPMEAEFSEGQVEEANRKLMDHTYMMDDICQHESSRYGDCFSDENLSDQNMSPSHESIFKD</sequence>
<dbReference type="Gramene" id="Psat04G0553100-T1">
    <property type="protein sequence ID" value="KAI5422112.1"/>
    <property type="gene ID" value="KIW84_045531"/>
</dbReference>
<dbReference type="PANTHER" id="PTHR33064">
    <property type="entry name" value="POL PROTEIN"/>
    <property type="match status" value="1"/>
</dbReference>
<dbReference type="InterPro" id="IPR043502">
    <property type="entry name" value="DNA/RNA_pol_sf"/>
</dbReference>
<dbReference type="InterPro" id="IPR051320">
    <property type="entry name" value="Viral_Replic_Matur_Polypro"/>
</dbReference>
<evidence type="ECO:0000313" key="3">
    <source>
        <dbReference type="Proteomes" id="UP001058974"/>
    </source>
</evidence>
<comment type="caution">
    <text evidence="2">The sequence shown here is derived from an EMBL/GenBank/DDBJ whole genome shotgun (WGS) entry which is preliminary data.</text>
</comment>
<evidence type="ECO:0000259" key="1">
    <source>
        <dbReference type="Pfam" id="PF17919"/>
    </source>
</evidence>
<dbReference type="Proteomes" id="UP001058974">
    <property type="component" value="Chromosome 4"/>
</dbReference>
<dbReference type="SUPFAM" id="SSF56672">
    <property type="entry name" value="DNA/RNA polymerases"/>
    <property type="match status" value="1"/>
</dbReference>
<keyword evidence="3" id="KW-1185">Reference proteome</keyword>
<dbReference type="Pfam" id="PF17919">
    <property type="entry name" value="RT_RNaseH_2"/>
    <property type="match status" value="1"/>
</dbReference>
<feature type="domain" description="Reverse transcriptase/retrotransposon-derived protein RNase H-like" evidence="1">
    <location>
        <begin position="9"/>
        <end position="106"/>
    </location>
</feature>
<gene>
    <name evidence="2" type="ORF">KIW84_045531</name>
</gene>
<dbReference type="AlphaFoldDB" id="A0A9D4XKX6"/>
<dbReference type="EMBL" id="JAMSHJ010000004">
    <property type="protein sequence ID" value="KAI5422112.1"/>
    <property type="molecule type" value="Genomic_DNA"/>
</dbReference>
<evidence type="ECO:0000313" key="2">
    <source>
        <dbReference type="EMBL" id="KAI5422112.1"/>
    </source>
</evidence>
<dbReference type="PANTHER" id="PTHR33064:SF37">
    <property type="entry name" value="RIBONUCLEASE H"/>
    <property type="match status" value="1"/>
</dbReference>
<accession>A0A9D4XKX6</accession>
<protein>
    <recommendedName>
        <fullName evidence="1">Reverse transcriptase/retrotransposon-derived protein RNase H-like domain-containing protein</fullName>
    </recommendedName>
</protein>
<reference evidence="2 3" key="1">
    <citation type="journal article" date="2022" name="Nat. Genet.">
        <title>Improved pea reference genome and pan-genome highlight genomic features and evolutionary characteristics.</title>
        <authorList>
            <person name="Yang T."/>
            <person name="Liu R."/>
            <person name="Luo Y."/>
            <person name="Hu S."/>
            <person name="Wang D."/>
            <person name="Wang C."/>
            <person name="Pandey M.K."/>
            <person name="Ge S."/>
            <person name="Xu Q."/>
            <person name="Li N."/>
            <person name="Li G."/>
            <person name="Huang Y."/>
            <person name="Saxena R.K."/>
            <person name="Ji Y."/>
            <person name="Li M."/>
            <person name="Yan X."/>
            <person name="He Y."/>
            <person name="Liu Y."/>
            <person name="Wang X."/>
            <person name="Xiang C."/>
            <person name="Varshney R.K."/>
            <person name="Ding H."/>
            <person name="Gao S."/>
            <person name="Zong X."/>
        </authorList>
    </citation>
    <scope>NUCLEOTIDE SEQUENCE [LARGE SCALE GENOMIC DNA]</scope>
    <source>
        <strain evidence="2 3">cv. Zhongwan 6</strain>
    </source>
</reference>